<name>A0ABP5LNF8_9ACTN</name>
<keyword evidence="5 7" id="KW-0472">Membrane</keyword>
<feature type="transmembrane region" description="Helical" evidence="7">
    <location>
        <begin position="642"/>
        <end position="664"/>
    </location>
</feature>
<feature type="transmembrane region" description="Helical" evidence="7">
    <location>
        <begin position="600"/>
        <end position="621"/>
    </location>
</feature>
<evidence type="ECO:0000256" key="2">
    <source>
        <dbReference type="ARBA" id="ARBA00022475"/>
    </source>
</evidence>
<keyword evidence="4 7" id="KW-1133">Transmembrane helix</keyword>
<feature type="transmembrane region" description="Helical" evidence="7">
    <location>
        <begin position="289"/>
        <end position="308"/>
    </location>
</feature>
<dbReference type="PANTHER" id="PTHR33406">
    <property type="entry name" value="MEMBRANE PROTEIN MJ1562-RELATED"/>
    <property type="match status" value="1"/>
</dbReference>
<evidence type="ECO:0000313" key="9">
    <source>
        <dbReference type="EMBL" id="GAA2150690.1"/>
    </source>
</evidence>
<dbReference type="PROSITE" id="PS50156">
    <property type="entry name" value="SSD"/>
    <property type="match status" value="1"/>
</dbReference>
<comment type="caution">
    <text evidence="9">The sequence shown here is derived from an EMBL/GenBank/DDBJ whole genome shotgun (WGS) entry which is preliminary data.</text>
</comment>
<evidence type="ECO:0000256" key="4">
    <source>
        <dbReference type="ARBA" id="ARBA00022989"/>
    </source>
</evidence>
<proteinExistence type="predicted"/>
<dbReference type="SUPFAM" id="SSF82866">
    <property type="entry name" value="Multidrug efflux transporter AcrB transmembrane domain"/>
    <property type="match status" value="2"/>
</dbReference>
<feature type="transmembrane region" description="Helical" evidence="7">
    <location>
        <begin position="218"/>
        <end position="236"/>
    </location>
</feature>
<evidence type="ECO:0000256" key="3">
    <source>
        <dbReference type="ARBA" id="ARBA00022692"/>
    </source>
</evidence>
<sequence>MRSSAVQRLSVLCARHPWRTLAAWLVVLCLAVAASAALLGSALTTEGGIKSEPESLKGQNLLDDRFPARDEVSELVVVRSETGSTNDPGFQESVARLRGDIAAAEGVQDVGNPFDGRAKGLVSADGSAVLVPVVMNDDDGADPTAGIVDVVDAVERADDEAGVAATITGQWTLGYDFTVVSQHDLEKGEMQFGLPAALVVLLLVFGAVVAAFVPLTMAVASIIVAVGVAAVVGQAADLSFFIVNMVIAMGLALGIDYSLFITSRFREERHAGLTKMEAIAVSGATASKAVLFSGMSFVVALLGMLLVPDTVLRSLAFGAVVVGLVTVAAALTLLPATLSLMGDRIERGRIPFLPAQHGGESPFWGRVVRAVTRRPALTVIATSSVLVALALPVLGLQTGSAGLTTLPDDTLTQRGFVALNTYFPQGSRTSPAQVVVDGAATPQVTAAVERLRDLVATDDAFGPSTVTTAPGDDLTLVEVALAGDPAGARATAAITRLRSDYVPRAFDGVDAGVYVTGETALNVDYAHLIDTWLPIVITFVLTLSFLLLLLVFRSIVLPLKAVVLNLLSVGAAYGLMVLVFQEGIGADLLGLQQIDRVEPWVPVFLFSVLFALSMDYHVFLLTRIKERYLATGHTVDAVAHGVGATGRIITGAALIIVVVFVGFASGDLVGFQQMGFGVAVALLIDATVIRTVLVPASMVLLGRWNWYLPGWLEWLPELHVEGGAEGEAEREVTREPARTTGGGRGE</sequence>
<evidence type="ECO:0000256" key="5">
    <source>
        <dbReference type="ARBA" id="ARBA00023136"/>
    </source>
</evidence>
<keyword evidence="3 7" id="KW-0812">Transmembrane</keyword>
<evidence type="ECO:0000259" key="8">
    <source>
        <dbReference type="PROSITE" id="PS50156"/>
    </source>
</evidence>
<gene>
    <name evidence="9" type="ORF">GCM10009844_31950</name>
</gene>
<dbReference type="InterPro" id="IPR004869">
    <property type="entry name" value="MMPL_dom"/>
</dbReference>
<comment type="subcellular location">
    <subcellularLocation>
        <location evidence="1">Cell membrane</location>
        <topology evidence="1">Multi-pass membrane protein</topology>
    </subcellularLocation>
</comment>
<evidence type="ECO:0000256" key="6">
    <source>
        <dbReference type="SAM" id="MobiDB-lite"/>
    </source>
</evidence>
<evidence type="ECO:0000256" key="1">
    <source>
        <dbReference type="ARBA" id="ARBA00004651"/>
    </source>
</evidence>
<dbReference type="Proteomes" id="UP001501771">
    <property type="component" value="Unassembled WGS sequence"/>
</dbReference>
<feature type="transmembrane region" description="Helical" evidence="7">
    <location>
        <begin position="314"/>
        <end position="340"/>
    </location>
</feature>
<dbReference type="EMBL" id="BAAAQR010000010">
    <property type="protein sequence ID" value="GAA2150690.1"/>
    <property type="molecule type" value="Genomic_DNA"/>
</dbReference>
<feature type="transmembrane region" description="Helical" evidence="7">
    <location>
        <begin position="192"/>
        <end position="213"/>
    </location>
</feature>
<feature type="transmembrane region" description="Helical" evidence="7">
    <location>
        <begin position="559"/>
        <end position="580"/>
    </location>
</feature>
<protein>
    <submittedName>
        <fullName evidence="9">MMPL family transporter</fullName>
    </submittedName>
</protein>
<feature type="transmembrane region" description="Helical" evidence="7">
    <location>
        <begin position="242"/>
        <end position="260"/>
    </location>
</feature>
<feature type="transmembrane region" description="Helical" evidence="7">
    <location>
        <begin position="676"/>
        <end position="701"/>
    </location>
</feature>
<feature type="transmembrane region" description="Helical" evidence="7">
    <location>
        <begin position="531"/>
        <end position="552"/>
    </location>
</feature>
<evidence type="ECO:0000256" key="7">
    <source>
        <dbReference type="SAM" id="Phobius"/>
    </source>
</evidence>
<dbReference type="RefSeq" id="WP_344154357.1">
    <property type="nucleotide sequence ID" value="NZ_BAAAQR010000010.1"/>
</dbReference>
<keyword evidence="2" id="KW-1003">Cell membrane</keyword>
<dbReference type="Gene3D" id="1.20.1640.10">
    <property type="entry name" value="Multidrug efflux transporter AcrB transmembrane domain"/>
    <property type="match status" value="2"/>
</dbReference>
<feature type="domain" description="SSD" evidence="8">
    <location>
        <begin position="211"/>
        <end position="340"/>
    </location>
</feature>
<dbReference type="InterPro" id="IPR000731">
    <property type="entry name" value="SSD"/>
</dbReference>
<evidence type="ECO:0000313" key="10">
    <source>
        <dbReference type="Proteomes" id="UP001501771"/>
    </source>
</evidence>
<feature type="region of interest" description="Disordered" evidence="6">
    <location>
        <begin position="725"/>
        <end position="746"/>
    </location>
</feature>
<dbReference type="Pfam" id="PF03176">
    <property type="entry name" value="MMPL"/>
    <property type="match status" value="2"/>
</dbReference>
<organism evidence="9 10">
    <name type="scientific">Nocardioides koreensis</name>
    <dbReference type="NCBI Taxonomy" id="433651"/>
    <lineage>
        <taxon>Bacteria</taxon>
        <taxon>Bacillati</taxon>
        <taxon>Actinomycetota</taxon>
        <taxon>Actinomycetes</taxon>
        <taxon>Propionibacteriales</taxon>
        <taxon>Nocardioidaceae</taxon>
        <taxon>Nocardioides</taxon>
    </lineage>
</organism>
<keyword evidence="10" id="KW-1185">Reference proteome</keyword>
<reference evidence="10" key="1">
    <citation type="journal article" date="2019" name="Int. J. Syst. Evol. Microbiol.">
        <title>The Global Catalogue of Microorganisms (GCM) 10K type strain sequencing project: providing services to taxonomists for standard genome sequencing and annotation.</title>
        <authorList>
            <consortium name="The Broad Institute Genomics Platform"/>
            <consortium name="The Broad Institute Genome Sequencing Center for Infectious Disease"/>
            <person name="Wu L."/>
            <person name="Ma J."/>
        </authorList>
    </citation>
    <scope>NUCLEOTIDE SEQUENCE [LARGE SCALE GENOMIC DNA]</scope>
    <source>
        <strain evidence="10">JCM 16022</strain>
    </source>
</reference>
<accession>A0ABP5LNF8</accession>
<feature type="compositionally biased region" description="Basic and acidic residues" evidence="6">
    <location>
        <begin position="725"/>
        <end position="737"/>
    </location>
</feature>
<feature type="transmembrane region" description="Helical" evidence="7">
    <location>
        <begin position="376"/>
        <end position="396"/>
    </location>
</feature>
<dbReference type="InterPro" id="IPR050545">
    <property type="entry name" value="Mycobact_MmpL"/>
</dbReference>
<dbReference type="PANTHER" id="PTHR33406:SF13">
    <property type="entry name" value="MEMBRANE PROTEIN YDFJ"/>
    <property type="match status" value="1"/>
</dbReference>